<gene>
    <name evidence="1" type="ORF">PHYBOEH_011039</name>
</gene>
<organism evidence="1 2">
    <name type="scientific">Phytophthora boehmeriae</name>
    <dbReference type="NCBI Taxonomy" id="109152"/>
    <lineage>
        <taxon>Eukaryota</taxon>
        <taxon>Sar</taxon>
        <taxon>Stramenopiles</taxon>
        <taxon>Oomycota</taxon>
        <taxon>Peronosporomycetes</taxon>
        <taxon>Peronosporales</taxon>
        <taxon>Peronosporaceae</taxon>
        <taxon>Phytophthora</taxon>
    </lineage>
</organism>
<comment type="caution">
    <text evidence="1">The sequence shown here is derived from an EMBL/GenBank/DDBJ whole genome shotgun (WGS) entry which is preliminary data.</text>
</comment>
<sequence>MEIAIRTGRRHANDEQFAQAVEVWKEALGAAYSQQDFASLFVLSKNVGEVCRRLASQSKEPLSLLQEALEHFDYALGVINECSLRNVLGSYKALYCSVRRVEMERGRVMKQIREIQDGEAHLQKEKGAIECATCGIGSGEMVLDENDGCYYCRTCYEEYYAAERETEDELPCKDRIESWQKTEGPDNSGDDEETMRTTYQEHRANCSNESAMEELAAALFDSKESPPFSTQARILSDGWCKDGLLQ</sequence>
<evidence type="ECO:0000313" key="2">
    <source>
        <dbReference type="Proteomes" id="UP000693981"/>
    </source>
</evidence>
<dbReference type="EMBL" id="JAGDFL010000008">
    <property type="protein sequence ID" value="KAG7401750.1"/>
    <property type="molecule type" value="Genomic_DNA"/>
</dbReference>
<accession>A0A8T1XEF9</accession>
<proteinExistence type="predicted"/>
<protein>
    <submittedName>
        <fullName evidence="1">Uncharacterized protein</fullName>
    </submittedName>
</protein>
<dbReference type="Proteomes" id="UP000693981">
    <property type="component" value="Unassembled WGS sequence"/>
</dbReference>
<reference evidence="1" key="1">
    <citation type="submission" date="2021-02" db="EMBL/GenBank/DDBJ databases">
        <authorList>
            <person name="Palmer J.M."/>
        </authorList>
    </citation>
    <scope>NUCLEOTIDE SEQUENCE</scope>
    <source>
        <strain evidence="1">SCRP23</strain>
    </source>
</reference>
<evidence type="ECO:0000313" key="1">
    <source>
        <dbReference type="EMBL" id="KAG7401750.1"/>
    </source>
</evidence>
<keyword evidence="2" id="KW-1185">Reference proteome</keyword>
<dbReference type="AlphaFoldDB" id="A0A8T1XEF9"/>
<name>A0A8T1XEF9_9STRA</name>
<dbReference type="OrthoDB" id="77486at2759"/>